<reference evidence="8" key="1">
    <citation type="journal article" date="2017" name="Front. Plant Sci.">
        <title>Climate Clever Clovers: New Paradigm to Reduce the Environmental Footprint of Ruminants by Breeding Low Methanogenic Forages Utilizing Haplotype Variation.</title>
        <authorList>
            <person name="Kaur P."/>
            <person name="Appels R."/>
            <person name="Bayer P.E."/>
            <person name="Keeble-Gagnere G."/>
            <person name="Wang J."/>
            <person name="Hirakawa H."/>
            <person name="Shirasawa K."/>
            <person name="Vercoe P."/>
            <person name="Stefanova K."/>
            <person name="Durmic Z."/>
            <person name="Nichols P."/>
            <person name="Revell C."/>
            <person name="Isobe S.N."/>
            <person name="Edwards D."/>
            <person name="Erskine W."/>
        </authorList>
    </citation>
    <scope>NUCLEOTIDE SEQUENCE [LARGE SCALE GENOMIC DNA]</scope>
    <source>
        <strain evidence="8">cv. Daliak</strain>
    </source>
</reference>
<evidence type="ECO:0000256" key="6">
    <source>
        <dbReference type="SAM" id="SignalP"/>
    </source>
</evidence>
<dbReference type="PANTHER" id="PTHR33107">
    <property type="entry name" value="KUNITZ TRYPSIN INHIBITOR 2"/>
    <property type="match status" value="1"/>
</dbReference>
<sequence>MNPTLSLTLSFLLFAFISNLPSNNAVQQIFDTNGKPVVSSKEYLIFPADNLKRSGLSLNKVTDDSKCPVTVLQKNNILGLPVKFTIPESTTDNIVTGTDLNIEFTEKPDCAESSKWLLFVDGNTQQSCVGIGGPGNYPGVETISGKFLIVKHGTGGTYKIGFCLDSTGDCGYLGLQVFNSGEGGSRLILTVTDAYSVVFAEAIKAPDSVIPAEVKFDMCEEARDPTFKTVGAGVWQSHRVSAKTTAWHIVGDNGGSRGDIEEISLFH</sequence>
<name>A0A2Z6MXP5_TRISU</name>
<dbReference type="InterPro" id="IPR011065">
    <property type="entry name" value="Kunitz_inhibitor_STI-like_sf"/>
</dbReference>
<keyword evidence="8" id="KW-1185">Reference proteome</keyword>
<feature type="chain" id="PRO_5016373081" evidence="6">
    <location>
        <begin position="26"/>
        <end position="267"/>
    </location>
</feature>
<keyword evidence="3" id="KW-0646">Protease inhibitor</keyword>
<evidence type="ECO:0000256" key="5">
    <source>
        <dbReference type="ARBA" id="ARBA00023157"/>
    </source>
</evidence>
<keyword evidence="6" id="KW-0732">Signal</keyword>
<dbReference type="GO" id="GO:0005576">
    <property type="term" value="C:extracellular region"/>
    <property type="evidence" value="ECO:0007669"/>
    <property type="project" value="UniProtKB-SubCell"/>
</dbReference>
<organism evidence="7 8">
    <name type="scientific">Trifolium subterraneum</name>
    <name type="common">Subterranean clover</name>
    <dbReference type="NCBI Taxonomy" id="3900"/>
    <lineage>
        <taxon>Eukaryota</taxon>
        <taxon>Viridiplantae</taxon>
        <taxon>Streptophyta</taxon>
        <taxon>Embryophyta</taxon>
        <taxon>Tracheophyta</taxon>
        <taxon>Spermatophyta</taxon>
        <taxon>Magnoliopsida</taxon>
        <taxon>eudicotyledons</taxon>
        <taxon>Gunneridae</taxon>
        <taxon>Pentapetalae</taxon>
        <taxon>rosids</taxon>
        <taxon>fabids</taxon>
        <taxon>Fabales</taxon>
        <taxon>Fabaceae</taxon>
        <taxon>Papilionoideae</taxon>
        <taxon>50 kb inversion clade</taxon>
        <taxon>NPAAA clade</taxon>
        <taxon>Hologalegina</taxon>
        <taxon>IRL clade</taxon>
        <taxon>Trifolieae</taxon>
        <taxon>Trifolium</taxon>
    </lineage>
</organism>
<proteinExistence type="predicted"/>
<dbReference type="CDD" id="cd23377">
    <property type="entry name" value="beta-trefoil_STI_MP4-like"/>
    <property type="match status" value="1"/>
</dbReference>
<evidence type="ECO:0000256" key="3">
    <source>
        <dbReference type="ARBA" id="ARBA00022690"/>
    </source>
</evidence>
<keyword evidence="4" id="KW-0722">Serine protease inhibitor</keyword>
<evidence type="ECO:0000313" key="8">
    <source>
        <dbReference type="Proteomes" id="UP000242715"/>
    </source>
</evidence>
<evidence type="ECO:0000313" key="7">
    <source>
        <dbReference type="EMBL" id="GAU28490.1"/>
    </source>
</evidence>
<dbReference type="InterPro" id="IPR002160">
    <property type="entry name" value="Prot_inh_Kunz-lg"/>
</dbReference>
<dbReference type="SMART" id="SM00452">
    <property type="entry name" value="STI"/>
    <property type="match status" value="1"/>
</dbReference>
<protein>
    <submittedName>
        <fullName evidence="7">Uncharacterized protein</fullName>
    </submittedName>
</protein>
<keyword evidence="2" id="KW-0964">Secreted</keyword>
<feature type="signal peptide" evidence="6">
    <location>
        <begin position="1"/>
        <end position="25"/>
    </location>
</feature>
<evidence type="ECO:0000256" key="2">
    <source>
        <dbReference type="ARBA" id="ARBA00022525"/>
    </source>
</evidence>
<keyword evidence="5" id="KW-1015">Disulfide bond</keyword>
<accession>A0A2Z6MXP5</accession>
<evidence type="ECO:0000256" key="1">
    <source>
        <dbReference type="ARBA" id="ARBA00004613"/>
    </source>
</evidence>
<comment type="subcellular location">
    <subcellularLocation>
        <location evidence="1">Secreted</location>
    </subcellularLocation>
</comment>
<dbReference type="GO" id="GO:0004867">
    <property type="term" value="F:serine-type endopeptidase inhibitor activity"/>
    <property type="evidence" value="ECO:0007669"/>
    <property type="project" value="UniProtKB-KW"/>
</dbReference>
<dbReference type="EMBL" id="DF973373">
    <property type="protein sequence ID" value="GAU28490.1"/>
    <property type="molecule type" value="Genomic_DNA"/>
</dbReference>
<dbReference type="AlphaFoldDB" id="A0A2Z6MXP5"/>
<dbReference type="OrthoDB" id="1400795at2759"/>
<dbReference type="Gene3D" id="2.80.10.50">
    <property type="match status" value="1"/>
</dbReference>
<dbReference type="PANTHER" id="PTHR33107:SF21">
    <property type="entry name" value="KUNITZ FAMILY TRYPSIN AND PROTEASE INHIBITOR PROTEIN"/>
    <property type="match status" value="1"/>
</dbReference>
<dbReference type="PROSITE" id="PS00283">
    <property type="entry name" value="SOYBEAN_KUNITZ"/>
    <property type="match status" value="1"/>
</dbReference>
<gene>
    <name evidence="7" type="ORF">TSUD_294930</name>
</gene>
<dbReference type="SUPFAM" id="SSF50386">
    <property type="entry name" value="STI-like"/>
    <property type="match status" value="1"/>
</dbReference>
<dbReference type="Proteomes" id="UP000242715">
    <property type="component" value="Unassembled WGS sequence"/>
</dbReference>
<dbReference type="Pfam" id="PF00197">
    <property type="entry name" value="Kunitz_legume"/>
    <property type="match status" value="1"/>
</dbReference>
<evidence type="ECO:0000256" key="4">
    <source>
        <dbReference type="ARBA" id="ARBA00022900"/>
    </source>
</evidence>